<gene>
    <name evidence="1" type="ORF">CO661_11495</name>
</gene>
<reference evidence="1 2" key="1">
    <citation type="submission" date="2017-09" db="EMBL/GenBank/DDBJ databases">
        <title>Comparative genomics of rhizobia isolated from Phaseolus vulgaris in China.</title>
        <authorList>
            <person name="Tong W."/>
        </authorList>
    </citation>
    <scope>NUCLEOTIDE SEQUENCE [LARGE SCALE GENOMIC DNA]</scope>
    <source>
        <strain evidence="1 2">PCH1</strain>
    </source>
</reference>
<proteinExistence type="predicted"/>
<evidence type="ECO:0000313" key="2">
    <source>
        <dbReference type="Proteomes" id="UP000220353"/>
    </source>
</evidence>
<evidence type="ECO:0000313" key="1">
    <source>
        <dbReference type="EMBL" id="PDT47903.1"/>
    </source>
</evidence>
<dbReference type="SUPFAM" id="SSF159275">
    <property type="entry name" value="PA1994-like"/>
    <property type="match status" value="1"/>
</dbReference>
<protein>
    <submittedName>
        <fullName evidence="1">Transcriptional regulator</fullName>
    </submittedName>
</protein>
<dbReference type="InterPro" id="IPR009467">
    <property type="entry name" value="Glycolipid-bd_prot_put"/>
</dbReference>
<comment type="caution">
    <text evidence="1">The sequence shown here is derived from an EMBL/GenBank/DDBJ whole genome shotgun (WGS) entry which is preliminary data.</text>
</comment>
<name>A0A2A6LZ47_RHIFR</name>
<dbReference type="RefSeq" id="WP_097586820.1">
    <property type="nucleotide sequence ID" value="NZ_NWTC01000007.1"/>
</dbReference>
<accession>A0A2A6LZ47</accession>
<dbReference type="Proteomes" id="UP000220353">
    <property type="component" value="Unassembled WGS sequence"/>
</dbReference>
<organism evidence="1 2">
    <name type="scientific">Rhizobium fredii</name>
    <name type="common">Sinorhizobium fredii</name>
    <dbReference type="NCBI Taxonomy" id="380"/>
    <lineage>
        <taxon>Bacteria</taxon>
        <taxon>Pseudomonadati</taxon>
        <taxon>Pseudomonadota</taxon>
        <taxon>Alphaproteobacteria</taxon>
        <taxon>Hyphomicrobiales</taxon>
        <taxon>Rhizobiaceae</taxon>
        <taxon>Sinorhizobium/Ensifer group</taxon>
        <taxon>Sinorhizobium</taxon>
    </lineage>
</organism>
<sequence>MFRALSSTTVRWRPLEGEGLEHLTIRPLDASVGAAIRAESVLIGERGGTAYGVRYRIDCDAGWRVTSFVIETTDGLRLHLLSDGGGHWRTAEGVALPRFDGCIDIDLAGTPFTNTLPIRRLDLTRASGTAKLRMLYVPFDSFEPTVDGQHYTSIEDGKLYRYAAEDRSFTSDLPVDEDGLVIDYPTLFQRLHWRRTDDFQDP</sequence>
<dbReference type="EMBL" id="NWTC01000007">
    <property type="protein sequence ID" value="PDT47903.1"/>
    <property type="molecule type" value="Genomic_DNA"/>
</dbReference>
<dbReference type="Pfam" id="PF06475">
    <property type="entry name" value="Glycolipid_bind"/>
    <property type="match status" value="1"/>
</dbReference>
<dbReference type="AlphaFoldDB" id="A0A2A6LZ47"/>